<dbReference type="InterPro" id="IPR036388">
    <property type="entry name" value="WH-like_DNA-bd_sf"/>
</dbReference>
<proteinExistence type="predicted"/>
<keyword evidence="3" id="KW-0949">S-adenosyl-L-methionine</keyword>
<comment type="caution">
    <text evidence="6">The sequence shown here is derived from an EMBL/GenBank/DDBJ whole genome shotgun (WGS) entry which is preliminary data.</text>
</comment>
<evidence type="ECO:0000259" key="5">
    <source>
        <dbReference type="Pfam" id="PF08100"/>
    </source>
</evidence>
<dbReference type="AlphaFoldDB" id="A0A370T9S5"/>
<dbReference type="SUPFAM" id="SSF46785">
    <property type="entry name" value="Winged helix' DNA-binding domain"/>
    <property type="match status" value="1"/>
</dbReference>
<dbReference type="PANTHER" id="PTHR43712:SF16">
    <property type="entry name" value="O-METHYLTRANSFERASE ELCB"/>
    <property type="match status" value="1"/>
</dbReference>
<dbReference type="InterPro" id="IPR012967">
    <property type="entry name" value="COMT_dimerisation"/>
</dbReference>
<dbReference type="SUPFAM" id="SSF53335">
    <property type="entry name" value="S-adenosyl-L-methionine-dependent methyltransferases"/>
    <property type="match status" value="1"/>
</dbReference>
<dbReference type="InterPro" id="IPR036390">
    <property type="entry name" value="WH_DNA-bd_sf"/>
</dbReference>
<dbReference type="Gene3D" id="1.10.10.10">
    <property type="entry name" value="Winged helix-like DNA-binding domain superfamily/Winged helix DNA-binding domain"/>
    <property type="match status" value="1"/>
</dbReference>
<name>A0A370T9S5_9HELO</name>
<dbReference type="RefSeq" id="XP_031864943.1">
    <property type="nucleotide sequence ID" value="XM_032018919.1"/>
</dbReference>
<evidence type="ECO:0000259" key="4">
    <source>
        <dbReference type="Pfam" id="PF00891"/>
    </source>
</evidence>
<dbReference type="GO" id="GO:0046983">
    <property type="term" value="F:protein dimerization activity"/>
    <property type="evidence" value="ECO:0007669"/>
    <property type="project" value="InterPro"/>
</dbReference>
<keyword evidence="2 6" id="KW-0808">Transferase</keyword>
<dbReference type="OrthoDB" id="1535081at2759"/>
<organism evidence="6 7">
    <name type="scientific">Venustampulla echinocandica</name>
    <dbReference type="NCBI Taxonomy" id="2656787"/>
    <lineage>
        <taxon>Eukaryota</taxon>
        <taxon>Fungi</taxon>
        <taxon>Dikarya</taxon>
        <taxon>Ascomycota</taxon>
        <taxon>Pezizomycotina</taxon>
        <taxon>Leotiomycetes</taxon>
        <taxon>Helotiales</taxon>
        <taxon>Pleuroascaceae</taxon>
        <taxon>Venustampulla</taxon>
    </lineage>
</organism>
<dbReference type="GeneID" id="43603145"/>
<dbReference type="InterPro" id="IPR029063">
    <property type="entry name" value="SAM-dependent_MTases_sf"/>
</dbReference>
<reference evidence="6 7" key="1">
    <citation type="journal article" date="2018" name="IMA Fungus">
        <title>IMA Genome-F 9: Draft genome sequence of Annulohypoxylon stygium, Aspergillus mulundensis, Berkeleyomyces basicola (syn. Thielaviopsis basicola), Ceratocystis smalleyi, two Cercospora beticola strains, Coleophoma cylindrospora, Fusarium fracticaudum, Phialophora cf. hyalina, and Morchella septimelata.</title>
        <authorList>
            <person name="Wingfield B.D."/>
            <person name="Bills G.F."/>
            <person name="Dong Y."/>
            <person name="Huang W."/>
            <person name="Nel W.J."/>
            <person name="Swalarsk-Parry B.S."/>
            <person name="Vaghefi N."/>
            <person name="Wilken P.M."/>
            <person name="An Z."/>
            <person name="de Beer Z.W."/>
            <person name="De Vos L."/>
            <person name="Chen L."/>
            <person name="Duong T.A."/>
            <person name="Gao Y."/>
            <person name="Hammerbacher A."/>
            <person name="Kikkert J.R."/>
            <person name="Li Y."/>
            <person name="Li H."/>
            <person name="Li K."/>
            <person name="Li Q."/>
            <person name="Liu X."/>
            <person name="Ma X."/>
            <person name="Naidoo K."/>
            <person name="Pethybridge S.J."/>
            <person name="Sun J."/>
            <person name="Steenkamp E.T."/>
            <person name="van der Nest M.A."/>
            <person name="van Wyk S."/>
            <person name="Wingfield M.J."/>
            <person name="Xiong C."/>
            <person name="Yue Q."/>
            <person name="Zhang X."/>
        </authorList>
    </citation>
    <scope>NUCLEOTIDE SEQUENCE [LARGE SCALE GENOMIC DNA]</scope>
    <source>
        <strain evidence="6 7">BP 5553</strain>
    </source>
</reference>
<gene>
    <name evidence="6" type="ORF">BP5553_10296</name>
</gene>
<dbReference type="GO" id="GO:0008171">
    <property type="term" value="F:O-methyltransferase activity"/>
    <property type="evidence" value="ECO:0007669"/>
    <property type="project" value="InterPro"/>
</dbReference>
<dbReference type="InterPro" id="IPR001077">
    <property type="entry name" value="COMT_C"/>
</dbReference>
<dbReference type="Pfam" id="PF08100">
    <property type="entry name" value="Dimerisation"/>
    <property type="match status" value="1"/>
</dbReference>
<dbReference type="Pfam" id="PF00891">
    <property type="entry name" value="Methyltransf_2"/>
    <property type="match status" value="1"/>
</dbReference>
<evidence type="ECO:0000313" key="6">
    <source>
        <dbReference type="EMBL" id="RDL30418.1"/>
    </source>
</evidence>
<feature type="domain" description="O-methyltransferase dimerisation" evidence="5">
    <location>
        <begin position="17"/>
        <end position="95"/>
    </location>
</feature>
<keyword evidence="1 6" id="KW-0489">Methyltransferase</keyword>
<dbReference type="InterPro" id="IPR016461">
    <property type="entry name" value="COMT-like"/>
</dbReference>
<evidence type="ECO:0000256" key="1">
    <source>
        <dbReference type="ARBA" id="ARBA00022603"/>
    </source>
</evidence>
<sequence length="363" mass="39694">MEERRAQLRQSLGPAMGYLNAIVEMGVLKTFIDYKAFDMIPDSGSISLSELARKIGGEHEVLERLAAHLIAADFLTSPAPDHVAHTAKSLTYKSEQMAAGFLVHVFNMLFQPMAQLPTYFAQHGLASPKHADVTPFGLAWGHPDKDVYGILEAEPALAKVFNSMVGRSGALYPMKGVYDFSWMQQQVGSLDGERPVFVDIGGSSGLALRDMLSDNPFVPAERCAVFDLPKAIENAASSLDPALQSIQLVPGSIFDPLPPAVRGSLVYQFRRILNDFPDGDVLRSWKTVREAAASDTRVYVVEELMQANRTTFQIAQDITFMLVGGKRRTVEMHAALAGAAGFRLNAQFQDTGNECAVLEFILA</sequence>
<dbReference type="GO" id="GO:0032259">
    <property type="term" value="P:methylation"/>
    <property type="evidence" value="ECO:0007669"/>
    <property type="project" value="UniProtKB-KW"/>
</dbReference>
<dbReference type="EMBL" id="NPIC01000015">
    <property type="protein sequence ID" value="RDL30418.1"/>
    <property type="molecule type" value="Genomic_DNA"/>
</dbReference>
<dbReference type="Gene3D" id="3.40.50.150">
    <property type="entry name" value="Vaccinia Virus protein VP39"/>
    <property type="match status" value="1"/>
</dbReference>
<dbReference type="Proteomes" id="UP000254866">
    <property type="component" value="Unassembled WGS sequence"/>
</dbReference>
<protein>
    <submittedName>
        <fullName evidence="6">Isoflavone-7-O-methyltransferase 8</fullName>
    </submittedName>
</protein>
<dbReference type="PANTHER" id="PTHR43712">
    <property type="entry name" value="PUTATIVE (AFU_ORTHOLOGUE AFUA_4G14580)-RELATED"/>
    <property type="match status" value="1"/>
</dbReference>
<dbReference type="PIRSF" id="PIRSF005739">
    <property type="entry name" value="O-mtase"/>
    <property type="match status" value="1"/>
</dbReference>
<feature type="domain" description="O-methyltransferase C-terminal" evidence="4">
    <location>
        <begin position="196"/>
        <end position="343"/>
    </location>
</feature>
<accession>A0A370T9S5</accession>
<evidence type="ECO:0000313" key="7">
    <source>
        <dbReference type="Proteomes" id="UP000254866"/>
    </source>
</evidence>
<evidence type="ECO:0000256" key="3">
    <source>
        <dbReference type="ARBA" id="ARBA00022691"/>
    </source>
</evidence>
<keyword evidence="7" id="KW-1185">Reference proteome</keyword>
<dbReference type="PROSITE" id="PS51683">
    <property type="entry name" value="SAM_OMT_II"/>
    <property type="match status" value="1"/>
</dbReference>
<evidence type="ECO:0000256" key="2">
    <source>
        <dbReference type="ARBA" id="ARBA00022679"/>
    </source>
</evidence>